<feature type="transmembrane region" description="Helical" evidence="1">
    <location>
        <begin position="12"/>
        <end position="32"/>
    </location>
</feature>
<dbReference type="InterPro" id="IPR002994">
    <property type="entry name" value="Surf1/Shy1"/>
</dbReference>
<dbReference type="Pfam" id="PF02104">
    <property type="entry name" value="SURF1"/>
    <property type="match status" value="1"/>
</dbReference>
<dbReference type="PROSITE" id="PS50895">
    <property type="entry name" value="SURF1"/>
    <property type="match status" value="1"/>
</dbReference>
<feature type="compositionally biased region" description="Polar residues" evidence="2">
    <location>
        <begin position="276"/>
        <end position="288"/>
    </location>
</feature>
<sequence>MLRTALRPRFLGLLALMVVATIVCGLLATWQWDRAHQAITDDADGAEHRGALEDVLDVGDPVTNAIVGDIVTATGHYEPEDQIVVPGRHIDGTDAAIVVTALRVDLSDGSTGYLPVARGWVPADDLTGADGEIDPALAPPVPSGEVEVTGRLEASESASGGVENGVAQEIATTMLVNVWGSPMYAGYVAQVDPGAGLQPMPEAESTFSKGLDLQNIGYSFQWVLFGAFFLYLWWRSVRTAHLDELADRREAMEESLRGSVPDADDGDHREVAVAGSPTSTSPTPDKDV</sequence>
<gene>
    <name evidence="3" type="ORF">JOF44_003531</name>
</gene>
<comment type="subcellular location">
    <subcellularLocation>
        <location evidence="1">Cell membrane</location>
        <topology evidence="1">Multi-pass membrane protein</topology>
    </subcellularLocation>
</comment>
<name>A0ABS4YPA5_9MICO</name>
<keyword evidence="1" id="KW-0812">Transmembrane</keyword>
<evidence type="ECO:0000313" key="4">
    <source>
        <dbReference type="Proteomes" id="UP000698222"/>
    </source>
</evidence>
<proteinExistence type="inferred from homology"/>
<organism evidence="3 4">
    <name type="scientific">Brachybacterium fresconis</name>
    <dbReference type="NCBI Taxonomy" id="173363"/>
    <lineage>
        <taxon>Bacteria</taxon>
        <taxon>Bacillati</taxon>
        <taxon>Actinomycetota</taxon>
        <taxon>Actinomycetes</taxon>
        <taxon>Micrococcales</taxon>
        <taxon>Dermabacteraceae</taxon>
        <taxon>Brachybacterium</taxon>
    </lineage>
</organism>
<evidence type="ECO:0000256" key="1">
    <source>
        <dbReference type="RuleBase" id="RU363076"/>
    </source>
</evidence>
<keyword evidence="1" id="KW-0472">Membrane</keyword>
<keyword evidence="1" id="KW-1003">Cell membrane</keyword>
<dbReference type="RefSeq" id="WP_209894612.1">
    <property type="nucleotide sequence ID" value="NZ_BAAAJV010000008.1"/>
</dbReference>
<comment type="caution">
    <text evidence="3">The sequence shown here is derived from an EMBL/GenBank/DDBJ whole genome shotgun (WGS) entry which is preliminary data.</text>
</comment>
<dbReference type="Proteomes" id="UP000698222">
    <property type="component" value="Unassembled WGS sequence"/>
</dbReference>
<dbReference type="EMBL" id="JAGIOC010000001">
    <property type="protein sequence ID" value="MBP2410628.1"/>
    <property type="molecule type" value="Genomic_DNA"/>
</dbReference>
<accession>A0ABS4YPA5</accession>
<keyword evidence="4" id="KW-1185">Reference proteome</keyword>
<comment type="similarity">
    <text evidence="1">Belongs to the SURF1 family.</text>
</comment>
<keyword evidence="1" id="KW-1133">Transmembrane helix</keyword>
<evidence type="ECO:0000313" key="3">
    <source>
        <dbReference type="EMBL" id="MBP2410628.1"/>
    </source>
</evidence>
<feature type="transmembrane region" description="Helical" evidence="1">
    <location>
        <begin position="216"/>
        <end position="234"/>
    </location>
</feature>
<feature type="region of interest" description="Disordered" evidence="2">
    <location>
        <begin position="252"/>
        <end position="288"/>
    </location>
</feature>
<protein>
    <recommendedName>
        <fullName evidence="1">SURF1-like protein</fullName>
    </recommendedName>
</protein>
<reference evidence="3 4" key="1">
    <citation type="submission" date="2021-03" db="EMBL/GenBank/DDBJ databases">
        <title>Sequencing the genomes of 1000 actinobacteria strains.</title>
        <authorList>
            <person name="Klenk H.-P."/>
        </authorList>
    </citation>
    <scope>NUCLEOTIDE SEQUENCE [LARGE SCALE GENOMIC DNA]</scope>
    <source>
        <strain evidence="3 4">DSM 14564</strain>
    </source>
</reference>
<evidence type="ECO:0000256" key="2">
    <source>
        <dbReference type="SAM" id="MobiDB-lite"/>
    </source>
</evidence>